<organism evidence="2">
    <name type="scientific">Mizugakiibacter sediminis</name>
    <dbReference type="NCBI Taxonomy" id="1475481"/>
    <lineage>
        <taxon>Bacteria</taxon>
        <taxon>Pseudomonadati</taxon>
        <taxon>Pseudomonadota</taxon>
        <taxon>Gammaproteobacteria</taxon>
        <taxon>Lysobacterales</taxon>
        <taxon>Rhodanobacteraceae</taxon>
        <taxon>Mizugakiibacter</taxon>
    </lineage>
</organism>
<dbReference type="PANTHER" id="PTHR30289">
    <property type="entry name" value="UNCHARACTERIZED PROTEIN YBCL-RELATED"/>
    <property type="match status" value="1"/>
</dbReference>
<dbReference type="CDD" id="cd00865">
    <property type="entry name" value="PEBP_bact_arch"/>
    <property type="match status" value="1"/>
</dbReference>
<reference evidence="1" key="1">
    <citation type="submission" date="2015-03" db="EMBL/GenBank/DDBJ databases">
        <title>Draft genome sequence of Mizugakiibacter sediminis skMP5.</title>
        <authorList>
            <person name="Watanabe T."/>
            <person name="Kojima H."/>
            <person name="Fukui M."/>
        </authorList>
    </citation>
    <scope>NUCLEOTIDE SEQUENCE</scope>
    <source>
        <strain evidence="1">SkMP5</strain>
    </source>
</reference>
<gene>
    <name evidence="1" type="ORF">MBSD_1707</name>
    <name evidence="2" type="ORF">MBSD_n0568</name>
</gene>
<dbReference type="RefSeq" id="WP_062534911.1">
    <property type="nucleotide sequence ID" value="NZ_DF970157.1"/>
</dbReference>
<dbReference type="Proteomes" id="UP000253740">
    <property type="component" value="Unassembled WGS sequence"/>
</dbReference>
<dbReference type="OrthoDB" id="9797506at2"/>
<dbReference type="AlphaFoldDB" id="A0A0K8QKC7"/>
<keyword evidence="3" id="KW-1185">Reference proteome</keyword>
<dbReference type="InterPro" id="IPR005247">
    <property type="entry name" value="YbhB_YbcL/LppC-like"/>
</dbReference>
<dbReference type="InterPro" id="IPR008914">
    <property type="entry name" value="PEBP"/>
</dbReference>
<evidence type="ECO:0000313" key="3">
    <source>
        <dbReference type="Proteomes" id="UP000253740"/>
    </source>
</evidence>
<evidence type="ECO:0000313" key="2">
    <source>
        <dbReference type="EMBL" id="GAP65279.1"/>
    </source>
</evidence>
<dbReference type="HOGENOM" id="CLU_083918_0_0_6"/>
<dbReference type="InterPro" id="IPR036610">
    <property type="entry name" value="PEBP-like_sf"/>
</dbReference>
<dbReference type="SUPFAM" id="SSF49777">
    <property type="entry name" value="PEBP-like"/>
    <property type="match status" value="1"/>
</dbReference>
<reference evidence="2" key="2">
    <citation type="submission" date="2015-08" db="EMBL/GenBank/DDBJ databases">
        <title>Complete DNA Sequence of Pseudomonas syringae pv. actinidiae, the Causal Agent of Kiwifruit Canker Disease.</title>
        <authorList>
            <person name="Rikkerink E.H.A."/>
            <person name="Fineran P.C."/>
        </authorList>
    </citation>
    <scope>NUCLEOTIDE SEQUENCE</scope>
    <source>
        <strain evidence="2">SkMP5</strain>
    </source>
</reference>
<dbReference type="EMBL" id="DF970157">
    <property type="protein sequence ID" value="GAP65279.1"/>
    <property type="molecule type" value="Genomic_DNA"/>
</dbReference>
<accession>A0A0K8QKC7</accession>
<dbReference type="Pfam" id="PF01161">
    <property type="entry name" value="PBP"/>
    <property type="match status" value="1"/>
</dbReference>
<proteinExistence type="predicted"/>
<dbReference type="NCBIfam" id="TIGR00481">
    <property type="entry name" value="YbhB/YbcL family Raf kinase inhibitor-like protein"/>
    <property type="match status" value="1"/>
</dbReference>
<protein>
    <submittedName>
        <fullName evidence="1">Phosphatidylethanolamine-binding protein</fullName>
    </submittedName>
    <submittedName>
        <fullName evidence="2">Phospholipid-binding protein, PBP family</fullName>
    </submittedName>
</protein>
<name>A0A0K8QKC7_9GAMM</name>
<evidence type="ECO:0000313" key="1">
    <source>
        <dbReference type="EMBL" id="GAN45167.1"/>
    </source>
</evidence>
<dbReference type="EMBL" id="DF952379">
    <property type="protein sequence ID" value="GAN45167.1"/>
    <property type="molecule type" value="Genomic_DNA"/>
</dbReference>
<dbReference type="STRING" id="1475481.GCA_000953855_00576"/>
<dbReference type="Gene3D" id="3.90.280.10">
    <property type="entry name" value="PEBP-like"/>
    <property type="match status" value="1"/>
</dbReference>
<dbReference type="PANTHER" id="PTHR30289:SF1">
    <property type="entry name" value="PEBP (PHOSPHATIDYLETHANOLAMINE-BINDING PROTEIN) FAMILY PROTEIN"/>
    <property type="match status" value="1"/>
</dbReference>
<sequence length="209" mass="22568">MKLSSRSFADGQRIPAEFAFGKPGADSPCVFSDNRNPQLAWSGAPAGTRSFVLMCIDSDVPTRDDDVNQPGRTVPHDLPRTDFVHWLMIDIPPECGELAAGSCSDGVVARGKRDPAGPPGSRQGVNDYTGWFAGDAAMAGDYLGYDGPCPPWNDARLHHYHFRLYALDVPTLGLHGRFGLAEVRQAMQGHVLAEAELTGTYSLNPDVRG</sequence>